<evidence type="ECO:0000256" key="5">
    <source>
        <dbReference type="ARBA" id="ARBA00022833"/>
    </source>
</evidence>
<dbReference type="GO" id="GO:0000785">
    <property type="term" value="C:chromatin"/>
    <property type="evidence" value="ECO:0007669"/>
    <property type="project" value="TreeGrafter"/>
</dbReference>
<keyword evidence="9" id="KW-1185">Reference proteome</keyword>
<dbReference type="InterPro" id="IPR007219">
    <property type="entry name" value="XnlR_reg_dom"/>
</dbReference>
<comment type="subcellular location">
    <subcellularLocation>
        <location evidence="1">Nucleus</location>
    </subcellularLocation>
</comment>
<dbReference type="PANTHER" id="PTHR40626:SF11">
    <property type="entry name" value="ZINC FINGER PROTEIN YPR022C"/>
    <property type="match status" value="1"/>
</dbReference>
<evidence type="ECO:0000256" key="4">
    <source>
        <dbReference type="ARBA" id="ARBA00022771"/>
    </source>
</evidence>
<evidence type="ECO:0000256" key="6">
    <source>
        <dbReference type="ARBA" id="ARBA00023242"/>
    </source>
</evidence>
<dbReference type="GO" id="GO:0000978">
    <property type="term" value="F:RNA polymerase II cis-regulatory region sequence-specific DNA binding"/>
    <property type="evidence" value="ECO:0007669"/>
    <property type="project" value="InterPro"/>
</dbReference>
<gene>
    <name evidence="8" type="ORF">LADA_0D13278G</name>
</gene>
<dbReference type="EMBL" id="LT598454">
    <property type="protein sequence ID" value="SCU86243.1"/>
    <property type="molecule type" value="Genomic_DNA"/>
</dbReference>
<dbReference type="OrthoDB" id="1405595at2759"/>
<dbReference type="CDD" id="cd12148">
    <property type="entry name" value="fungal_TF_MHR"/>
    <property type="match status" value="1"/>
</dbReference>
<sequence>MLKSFSESYVSPQDHADTKAIDNNFLFSYLHSQLKDDEIESLLNQYWNIFDPVFPLIHKPTFNYKSASCTLVSAMCTVAMLYRSDLKNFSGILCENTLNAINEPLFCANASIQTVQAALILVFYGTFTDKVWYQRCRALHSQIVAVARETGIFQTNPRDQCDDEWKSFIVSEERKRVSFCLYMIDSQMATLLNYPPSLSHYEIKHPLPCSDTLWQLENALLWKEKHTLELSNGERTSFLDALQQALIFGKTPKNISSFGSLSILLPIHIMIRNMEQYAGVLEVPKIKANDPFSRKSQLGTALNALRSLIPKRGLRKGPKKSHDMWDMFVATWNLAYIHLHVPDPIITSGIVEVTLRATIATAAVLAKPSEWYPPGGTSVSSNNMHLISSHSLSVMVSHICYFLKFADFLKADGGQERSPVFTFMFYKAGLVAWQILHIGLSGRKLESTQDGTKPVDEEYIMRRLVDDIMSFVEVDDPSEVHDSDELKVFEKWMRTVLVTADTWSVGAGASASFFF</sequence>
<keyword evidence="4" id="KW-0863">Zinc-finger</keyword>
<protein>
    <submittedName>
        <fullName evidence="8">LADA_0D13278g1_1</fullName>
    </submittedName>
</protein>
<feature type="domain" description="Xylanolytic transcriptional activator regulatory" evidence="7">
    <location>
        <begin position="43"/>
        <end position="244"/>
    </location>
</feature>
<evidence type="ECO:0000313" key="9">
    <source>
        <dbReference type="Proteomes" id="UP000190274"/>
    </source>
</evidence>
<keyword evidence="3" id="KW-0677">Repeat</keyword>
<dbReference type="GO" id="GO:0006351">
    <property type="term" value="P:DNA-templated transcription"/>
    <property type="evidence" value="ECO:0007669"/>
    <property type="project" value="InterPro"/>
</dbReference>
<dbReference type="InterPro" id="IPR051059">
    <property type="entry name" value="VerF-like"/>
</dbReference>
<name>A0A1G4J8H7_9SACH</name>
<proteinExistence type="predicted"/>
<dbReference type="GO" id="GO:0000981">
    <property type="term" value="F:DNA-binding transcription factor activity, RNA polymerase II-specific"/>
    <property type="evidence" value="ECO:0007669"/>
    <property type="project" value="InterPro"/>
</dbReference>
<dbReference type="Proteomes" id="UP000190274">
    <property type="component" value="Chromosome D"/>
</dbReference>
<dbReference type="STRING" id="1266660.A0A1G4J8H7"/>
<organism evidence="8 9">
    <name type="scientific">Lachancea dasiensis</name>
    <dbReference type="NCBI Taxonomy" id="1072105"/>
    <lineage>
        <taxon>Eukaryota</taxon>
        <taxon>Fungi</taxon>
        <taxon>Dikarya</taxon>
        <taxon>Ascomycota</taxon>
        <taxon>Saccharomycotina</taxon>
        <taxon>Saccharomycetes</taxon>
        <taxon>Saccharomycetales</taxon>
        <taxon>Saccharomycetaceae</taxon>
        <taxon>Lachancea</taxon>
    </lineage>
</organism>
<keyword evidence="6" id="KW-0539">Nucleus</keyword>
<dbReference type="GO" id="GO:0005634">
    <property type="term" value="C:nucleus"/>
    <property type="evidence" value="ECO:0007669"/>
    <property type="project" value="UniProtKB-SubCell"/>
</dbReference>
<evidence type="ECO:0000313" key="8">
    <source>
        <dbReference type="EMBL" id="SCU86243.1"/>
    </source>
</evidence>
<dbReference type="GO" id="GO:0008270">
    <property type="term" value="F:zinc ion binding"/>
    <property type="evidence" value="ECO:0007669"/>
    <property type="project" value="UniProtKB-KW"/>
</dbReference>
<accession>A0A1G4J8H7</accession>
<keyword evidence="5" id="KW-0862">Zinc</keyword>
<dbReference type="PANTHER" id="PTHR40626">
    <property type="entry name" value="MIP31509P"/>
    <property type="match status" value="1"/>
</dbReference>
<evidence type="ECO:0000256" key="2">
    <source>
        <dbReference type="ARBA" id="ARBA00022723"/>
    </source>
</evidence>
<dbReference type="AlphaFoldDB" id="A0A1G4J8H7"/>
<keyword evidence="2" id="KW-0479">Metal-binding</keyword>
<evidence type="ECO:0000259" key="7">
    <source>
        <dbReference type="Pfam" id="PF04082"/>
    </source>
</evidence>
<dbReference type="Pfam" id="PF04082">
    <property type="entry name" value="Fungal_trans"/>
    <property type="match status" value="1"/>
</dbReference>
<evidence type="ECO:0000256" key="1">
    <source>
        <dbReference type="ARBA" id="ARBA00004123"/>
    </source>
</evidence>
<evidence type="ECO:0000256" key="3">
    <source>
        <dbReference type="ARBA" id="ARBA00022737"/>
    </source>
</evidence>
<reference evidence="8 9" key="1">
    <citation type="submission" date="2016-03" db="EMBL/GenBank/DDBJ databases">
        <authorList>
            <person name="Devillers H."/>
        </authorList>
    </citation>
    <scope>NUCLEOTIDE SEQUENCE [LARGE SCALE GENOMIC DNA]</scope>
    <source>
        <strain evidence="8">CBS 10888</strain>
    </source>
</reference>